<reference evidence="2" key="2">
    <citation type="submission" date="2024-02" db="EMBL/GenBank/DDBJ databases">
        <title>Comparative genomics of Cryptococcus and Kwoniella reveals pathogenesis evolution and contrasting modes of karyotype evolution via chromosome fusion or intercentromeric recombination.</title>
        <authorList>
            <person name="Coelho M.A."/>
            <person name="David-Palma M."/>
            <person name="Shea T."/>
            <person name="Bowers K."/>
            <person name="McGinley-Smith S."/>
            <person name="Mohammad A.W."/>
            <person name="Gnirke A."/>
            <person name="Yurkov A.M."/>
            <person name="Nowrousian M."/>
            <person name="Sun S."/>
            <person name="Cuomo C.A."/>
            <person name="Heitman J."/>
        </authorList>
    </citation>
    <scope>NUCLEOTIDE SEQUENCE</scope>
    <source>
        <strain evidence="2">CBS 10117</strain>
    </source>
</reference>
<dbReference type="KEGG" id="kdj:90830148"/>
<dbReference type="EMBL" id="CP144537">
    <property type="protein sequence ID" value="WWC64221.1"/>
    <property type="molecule type" value="Genomic_DNA"/>
</dbReference>
<dbReference type="Proteomes" id="UP000078595">
    <property type="component" value="Chromosome 8"/>
</dbReference>
<name>A0AAJ8MJ89_9TREE</name>
<gene>
    <name evidence="2" type="ORF">I303_106829</name>
</gene>
<dbReference type="GeneID" id="90830148"/>
<reference evidence="2" key="1">
    <citation type="submission" date="2013-07" db="EMBL/GenBank/DDBJ databases">
        <authorList>
            <consortium name="The Broad Institute Genome Sequencing Platform"/>
            <person name="Cuomo C."/>
            <person name="Litvintseva A."/>
            <person name="Chen Y."/>
            <person name="Heitman J."/>
            <person name="Sun S."/>
            <person name="Springer D."/>
            <person name="Dromer F."/>
            <person name="Young S.K."/>
            <person name="Zeng Q."/>
            <person name="Gargeya S."/>
            <person name="Fitzgerald M."/>
            <person name="Abouelleil A."/>
            <person name="Alvarado L."/>
            <person name="Berlin A.M."/>
            <person name="Chapman S.B."/>
            <person name="Dewar J."/>
            <person name="Goldberg J."/>
            <person name="Griggs A."/>
            <person name="Gujja S."/>
            <person name="Hansen M."/>
            <person name="Howarth C."/>
            <person name="Imamovic A."/>
            <person name="Larimer J."/>
            <person name="McCowan C."/>
            <person name="Murphy C."/>
            <person name="Pearson M."/>
            <person name="Priest M."/>
            <person name="Roberts A."/>
            <person name="Saif S."/>
            <person name="Shea T."/>
            <person name="Sykes S."/>
            <person name="Wortman J."/>
            <person name="Nusbaum C."/>
            <person name="Birren B."/>
        </authorList>
    </citation>
    <scope>NUCLEOTIDE SEQUENCE</scope>
    <source>
        <strain evidence="2">CBS 10117</strain>
    </source>
</reference>
<keyword evidence="3" id="KW-1185">Reference proteome</keyword>
<evidence type="ECO:0000256" key="1">
    <source>
        <dbReference type="SAM" id="MobiDB-lite"/>
    </source>
</evidence>
<feature type="compositionally biased region" description="Polar residues" evidence="1">
    <location>
        <begin position="45"/>
        <end position="60"/>
    </location>
</feature>
<proteinExistence type="predicted"/>
<evidence type="ECO:0000313" key="3">
    <source>
        <dbReference type="Proteomes" id="UP000078595"/>
    </source>
</evidence>
<organism evidence="2 3">
    <name type="scientific">Kwoniella dejecticola CBS 10117</name>
    <dbReference type="NCBI Taxonomy" id="1296121"/>
    <lineage>
        <taxon>Eukaryota</taxon>
        <taxon>Fungi</taxon>
        <taxon>Dikarya</taxon>
        <taxon>Basidiomycota</taxon>
        <taxon>Agaricomycotina</taxon>
        <taxon>Tremellomycetes</taxon>
        <taxon>Tremellales</taxon>
        <taxon>Cryptococcaceae</taxon>
        <taxon>Kwoniella</taxon>
    </lineage>
</organism>
<evidence type="ECO:0000313" key="2">
    <source>
        <dbReference type="EMBL" id="WWC64221.1"/>
    </source>
</evidence>
<sequence length="85" mass="8912">MPSNDDSKNSTSQTNYDTSTGSDGGSNGRPATSLHQGNWPPLTSLGESGTGASAAWQSYTEGERSYGGFDYDNRANDPSVGDRCN</sequence>
<dbReference type="AlphaFoldDB" id="A0AAJ8MJ89"/>
<dbReference type="RefSeq" id="XP_065825527.1">
    <property type="nucleotide sequence ID" value="XM_065969455.1"/>
</dbReference>
<accession>A0AAJ8MJ89</accession>
<protein>
    <submittedName>
        <fullName evidence="2">Uncharacterized protein</fullName>
    </submittedName>
</protein>
<feature type="region of interest" description="Disordered" evidence="1">
    <location>
        <begin position="1"/>
        <end position="85"/>
    </location>
</feature>